<proteinExistence type="predicted"/>
<dbReference type="EMBL" id="CM041550">
    <property type="protein sequence ID" value="KAI3356469.1"/>
    <property type="molecule type" value="Genomic_DNA"/>
</dbReference>
<keyword evidence="2" id="KW-1185">Reference proteome</keyword>
<gene>
    <name evidence="1" type="ORF">L3Q82_017684</name>
</gene>
<reference evidence="1" key="1">
    <citation type="submission" date="2022-04" db="EMBL/GenBank/DDBJ databases">
        <title>Jade perch genome.</title>
        <authorList>
            <person name="Chao B."/>
        </authorList>
    </citation>
    <scope>NUCLEOTIDE SEQUENCE</scope>
    <source>
        <strain evidence="1">CB-2022</strain>
    </source>
</reference>
<accession>A0ACB8VM22</accession>
<organism evidence="1 2">
    <name type="scientific">Scortum barcoo</name>
    <name type="common">barcoo grunter</name>
    <dbReference type="NCBI Taxonomy" id="214431"/>
    <lineage>
        <taxon>Eukaryota</taxon>
        <taxon>Metazoa</taxon>
        <taxon>Chordata</taxon>
        <taxon>Craniata</taxon>
        <taxon>Vertebrata</taxon>
        <taxon>Euteleostomi</taxon>
        <taxon>Actinopterygii</taxon>
        <taxon>Neopterygii</taxon>
        <taxon>Teleostei</taxon>
        <taxon>Neoteleostei</taxon>
        <taxon>Acanthomorphata</taxon>
        <taxon>Eupercaria</taxon>
        <taxon>Centrarchiformes</taxon>
        <taxon>Terapontoidei</taxon>
        <taxon>Terapontidae</taxon>
        <taxon>Scortum</taxon>
    </lineage>
</organism>
<name>A0ACB8VM22_9TELE</name>
<dbReference type="Proteomes" id="UP000831701">
    <property type="component" value="Chromosome 20"/>
</dbReference>
<evidence type="ECO:0000313" key="2">
    <source>
        <dbReference type="Proteomes" id="UP000831701"/>
    </source>
</evidence>
<comment type="caution">
    <text evidence="1">The sequence shown here is derived from an EMBL/GenBank/DDBJ whole genome shotgun (WGS) entry which is preliminary data.</text>
</comment>
<sequence>MITSCCIFSVSFSTPPSCHPEAILCDVGEFHCHDQKTCIPEAWLCDGEPDCPDDSDETDRTCAQEVVIRCPLNHIQCIGTKKCIHFNKLCNGARDCEDGYDEGVHCRELLSACHELRCRYGCVMTRNGTFCFCADGFEVGEDGTSCRDHDECSMYGACSQTCTNTYGSYRCSCTEGYILQPDRISCTAKQDPGETRPMLLLGGSDRIVITHLNGTGLQPLRSLSVNGTLALDFQHNQENVCWFLSTESSGQLRCAETRNLRGFTREQEIRTQQSLQHVEHMAIDWLTGNFYFVDRVTDKIFVCDHGGDTCVTILQLDLLNPKGIALDPLMGMLFFTDYGNVAKVERCNMDGTNRTRLVDYKIELPTAVALDVVKKLVYWADAYLDYIDVVDYNGRNRHTIIHGSQVSYIYALAVFEDYLYATHSDPSKGTSTVELLRIHRFNITAESRMLASLGNTRALRVYHKLTQPKVRSHACEIDSYRRPGGCSHICLLSGSYKSKTCRCRTGYRLGSDGQSCKSQYMFFLQSQLIDNNSKKGSVLSCLLEPKNDLFLFYGKGRPGVIRGLDMNIKSSDEHMEPIEDLVNPRAIDYYAELGHIYFADTTSFLIGRQKIDGNNRETILKDELDNVEGISVDWIGNNLYWTNDGYRKTISVARLERASQTRKTLLEGNMSHPRAIVVDPLNSWMYWTDWEEDEVNDSIGRIEKAWMDGSNRRIFVTSNMLWPNGLTLDHSTSTMYWCDAYYDHIEKIHLNGTGRMVVYNGKELNHPFGISHYRNFIFWTEYMNASVFQLDLSTGDVTLLRSERPPLFGLRVYDAQSQQGDNACSVNYGGCGTLCLAIPGGRVCACADNQVLEKNNVTCAGGLWLFFFSHHCVSQKPPSSGLEPHRCKSDEFQCHNHRCIRAVWKCDGDDDCLDGSDEESHSCYNHTCPIDLFKCNNNRCIPKRWLCDGTNDCGNNEDEANSTCSAQPCQADQFSCQNGRCIPRAWGCDREDDCGDMSDEISCTFPTCEPLTQFSCSNGRCISVKWQCDSGEDKNLLRVLIIEIKVCSYSNLSVDFTIVCLHGHAVHESLCMCADNDCGDGSDEVGCIQSCSNTQFQCTSGRCIPDQWACDGDNDCGDYSDENTTCRGGFALLPSVIECSGEEFHCVADGTCIPERWRCDGDKDCEDGSDEKDCEGTKRMCDPKAKFTCKDTGKCITKSWVCDGDIDCEDRSDEESCESAVCKPPKYPCANDTSVCLTPDKICNGKVDCADRSDEGAICGVMKIKAISPADMCLVARGGCSHQCTVAPGKGVVCFCPPGLHLDSSNKTCEVVDYCSRHLRCSQVCEQYKTTVKCSCYPGGWMLDPDGDSCHSTDPFEAFIIFSIRHEIRRIDLHKRDYSLLVPGLRNTIALDFHFNRSLLYWTDVVEDKIYRGRLSETGGVTGIEVVVQHGLATPEGLAVDWITGKLYWIDSNLDQIEVAKLNGDMRTTLIAGGMEHPRAIALDPGQGILFWTDWDATFPRIEAASMSGDGRHIVFKDMEIGAWPNGLTLDHLEKRIVWTDARSISELLALTPFSPHSMMEVGSLRSSGATNICPIPLPVSLFGGNVYWTDWRTNTLARANKWTGGNVTVIQKTSAQPFDLQIFHPSRQPQGENSFAGFAVRDETFTETGHFTALAGTSVLRQASSNPCEENDGRGPCSHLCLINYNRTASCTCPHLMKLSPNKQSCFALKRFLLYVRRSEIRGVDIDNPYLNVMTALTVPDIDDVTVVDYDAQEERIYWADIKTQTIKRAFINGTQLETIISSDIVNCRGLALDWLSRNLYWLSSENDESQINVARFDGSLKTSIIHGIDKPRCLVVHPAKGKIYWTDGNTINMANMDGSNSKVLHQNQRDPVGLSIDYTANKLYWISSANGTINRCNLDGNGLEVLETLKRELAKGTALAVMGGKLWWADEESAQLGTVNKRDGRNPVTLRNKTSGVVHMKVYDREGQKGRNPCQINNGGCSQLCFPTSENTRSCSCTVGYNLRSDRMSCEGVDSFLMYSIHEGIRGIALDPNDNSEALMPITGSLFAVGVDFHAGNDTVYWTDMGLNRISRAKRDQTWREDIITTGISRVEGIAVDWIAGNLYWTDHGFNLIEISRLNGAYRSVVISEGLDQPRAIAVHPQKGYLFWTEWGQNPCIGRSRLDGSDQVTLVNSGIMWPNGISIDYEENTLYWCDARTDKIERINLETGESREIVLSVANVDLFSVAVFGPYIYWSDRAHSNGSIRRGFKTDTSEAVTMRSGLGVNLKDVTVFNRGREKGTNPCARSNGGCQQLCFHLGSGRRTCSCAHGRLAEDGFACVRYDGYLLYSERTILKSIHLSDESDLNSPVQPFENPAFFKSVIALAFDYSQKTAGTNRIFFSDVHFGNIQMINDDWTGRSVIAENVGSVEGLAYHRAWDTLYWTSSTTSTITRQAIDQTRVGAFSRQAVVTLSEEDHPHVLALDECQNLMFWTNWNEQRPSIMRSTLAGKNMRIIISSDILTPNGLTIDHKAEKLYFSDGNLGKIERCDYDGSSRYVIVKSGPGNFYGLAIYADFIYWSDWARRAVLRSNKYTGSDTKVLRADIPHQPMGIIAVARDTNNCELSPCRHMNGGCGDLCLLTVDGRVNCTCRGERVLLDDNRCVSENSSCNIHTEFECGNGECINYQLTCDGIAHCKDKSDEKMQYCVNRSCRKGFRPCYNQRCVANSRFCDGIDDCGDNSDEAFCSNVTCGSSESSCKDGSCVPSSAWCNQVIDCADASDEKSCNNTDCSHFYKLGVKEKDFISCNTTSLCIHPSWICDGANDCGDYVDETNCQVSHGQKCEEGHFACPSGNCISSVWLCDGQKDCEDGADEFQCGYATFVAVSSPLCLIYGIEIPFPLPSADSSCLWNQFACSKNKCIAKQWLCDGENDCEDGLDESVQICGSVTCAPGLFSCPGSYACVPKRWLCDGERDCPDGSDELSAAGCVYRSCGSEEFRCGDGRCLLSSQWECDGHADCPDHSDELPLNLKCLAAGSLCNGSFFMCSNGRCISEGNLCDGRDDCGDRSDERNCNVNECLNRRVSGCTQDCQDLPVGYKCKCWPGFHLKDDGKTCVDVDECSTTLPCSQRCINTYGSYKCLCVDGYEALERNPNTCKALSAEEPFLIMADHHEIRKLSVDGSNYTILKQGLNNIIHIDFDYKKEFIYWVDSTRPSGRKINRMRLNGSDLKVVHKTAVPSALAVDWIGKNLYWCDAERKTLEVSKANGLYPTILISSGLKNPTDLALDPQAGYVFWVDCCDSPLIGRIGMDGRGQTVIIDTEIYSPTALTIDYTNKRLYWADDNHILLANMDGTQRRKVSYDHIQGVMALTLFEDFVYWTDGKSKSLRRAHKTTGAQGMELLNSWQAIKSIKVYHSLRQPEVPKHQCQIANGGCSHLCLLSPGGEHKCACPTNFYLAADNKTCLSNCTSSQFRCGTDECIPFWWKCDTVDDCGDGSDEPADCPEFKCQPGRFQCGTGLCALPPFICDGENDCGDNSDEANCETYICLSGQFKCTRKQKCIPLNLRCNGQDDCGDGEDETDCHFFQDDDIDYLLLLPTYTLPVSLLTAESTCSPDQFQCKASMHCISKLWVCDEDPDCADGSDEANCDEKTCGPHEFRCENNNCIPDHWRCDSQNDCGDNSDEENCKPVTCNHKDFACANGDCISSRFRCDGDYDCLDNSDEATLQDSYKECPISGNDAKSCEARCEDDQFRCNNNLCISLKWLCDGQEDCKMGEDEKNCQGTVVPSCSVNEYVCASGGCVSASLRCDGHDNCLDGSDEIGCVKECREDEFLCLNRAHCIPRRWRCDDVLDCMDHSDEENCSQGAFFCRADEFICNNTLCKLHTWVCDGKDDCGDNSDEDIDMCAKLPCPPTRPFRCRNDHVCLRADQVCNKVDDCGDNSDEEECAEVVAGRPRPCGKTEFTCSNQRCIPVQLQCDLFSDCGDGGSDEQDCKAFSSGDVCGKKTNPCGEDAICNQTNANAICQCKSGFKRNQKTGQCEEINECLQFDTCPHYCTNTKGSYKCTCDRNYKEINGNCVTKGPEDRVLYIANDTEIRSFLYPFNQSHGHKLLTHIEDNARIIGMDALFHHQKFIWATQFNPGGIFYKDTLERSQTKMNVRNICSDFRRPRDISADWITGNIYWTDHSRMHWFSYYTAHWTKLRYSINVGQLKGPNCTRLITDIAGEPYAITVNPARGMMYWSAIGDHSQIEESAMDGSLRRVLLEKNLRRPTGLAIDYFNQRLYWADPELSHIGSMRLDGSDPLVTISERHGISQPYRIDIFEDYIYGTGLKHEVFKIHKFGKQSVEFLNLGMEKPTNVLITHRYKQQDASNPCLRMSCDFMCLLNPTGARCSCPEGKVLVNGTCSDVTISGELCRPPCENGGRCLANEKGDWRCYCWPDFSGERCEVNHCTDYCLNGGTCMGSPLGKPTCRCPVGFSGPFCERRICDNYCLNGGTCDVTQGNQPVCRCMAEYTGDRCLYHICHHYCVNSKACTLSSSGYVECVCPARFEGNKCEVDKCLRCHGAPCLINEETGDVVCNCTNGRIAPSCQLCDGYCYNGGTCHLDPDTNLPFCQCSANWAGTQCERPAPKSSRSDNTSGGSIAIIVPLVLLVILIVMVVAGVYICRRRQKGKRVQRQPMTNGGINVEIGNPSYNMYEVDHDNHADAGSLLRPNFTLDPHKGWCVKSSDPRTLGINSVPKEVIPGQPMNYSNPVYAKIYIDRQNCRKPVISIDERRELLPKKLEGTIHETAA</sequence>
<protein>
    <submittedName>
        <fullName evidence="1">Uncharacterized protein</fullName>
    </submittedName>
</protein>
<evidence type="ECO:0000313" key="1">
    <source>
        <dbReference type="EMBL" id="KAI3356469.1"/>
    </source>
</evidence>